<dbReference type="Gene3D" id="1.20.120.160">
    <property type="entry name" value="HPT domain"/>
    <property type="match status" value="1"/>
</dbReference>
<feature type="domain" description="Response regulatory" evidence="21">
    <location>
        <begin position="733"/>
        <end position="854"/>
    </location>
</feature>
<dbReference type="Gene3D" id="3.40.50.2300">
    <property type="match status" value="2"/>
</dbReference>
<evidence type="ECO:0000256" key="11">
    <source>
        <dbReference type="ARBA" id="ARBA00022840"/>
    </source>
</evidence>
<reference evidence="24" key="1">
    <citation type="submission" date="2016-12" db="EMBL/GenBank/DDBJ databases">
        <title>Comparative genomic analysis reveals the diversity, evolution, and environmental adaptation strategies of the genus Vibrio.</title>
        <authorList>
            <person name="Lin H."/>
            <person name="Wang X."/>
            <person name="Zhang X.-H."/>
        </authorList>
    </citation>
    <scope>NUCLEOTIDE SEQUENCE [LARGE SCALE GENOMIC DNA]</scope>
    <source>
        <strain evidence="24">QT6D1</strain>
    </source>
</reference>
<dbReference type="Pfam" id="PF00512">
    <property type="entry name" value="HisKA"/>
    <property type="match status" value="1"/>
</dbReference>
<evidence type="ECO:0000256" key="4">
    <source>
        <dbReference type="ARBA" id="ARBA00022475"/>
    </source>
</evidence>
<evidence type="ECO:0000256" key="15">
    <source>
        <dbReference type="ARBA" id="ARBA00064003"/>
    </source>
</evidence>
<keyword evidence="11" id="KW-0067">ATP-binding</keyword>
<evidence type="ECO:0000256" key="12">
    <source>
        <dbReference type="ARBA" id="ARBA00022989"/>
    </source>
</evidence>
<keyword evidence="4" id="KW-1003">Cell membrane</keyword>
<evidence type="ECO:0000259" key="21">
    <source>
        <dbReference type="PROSITE" id="PS50110"/>
    </source>
</evidence>
<dbReference type="FunFam" id="3.30.565.10:FF:000010">
    <property type="entry name" value="Sensor histidine kinase RcsC"/>
    <property type="match status" value="1"/>
</dbReference>
<dbReference type="SUPFAM" id="SSF52172">
    <property type="entry name" value="CheY-like"/>
    <property type="match status" value="2"/>
</dbReference>
<keyword evidence="14 19" id="KW-0472">Membrane</keyword>
<dbReference type="PANTHER" id="PTHR45339">
    <property type="entry name" value="HYBRID SIGNAL TRANSDUCTION HISTIDINE KINASE J"/>
    <property type="match status" value="1"/>
</dbReference>
<dbReference type="SUPFAM" id="SSF55874">
    <property type="entry name" value="ATPase domain of HSP90 chaperone/DNA topoisomerase II/histidine kinase"/>
    <property type="match status" value="1"/>
</dbReference>
<proteinExistence type="predicted"/>
<dbReference type="InterPro" id="IPR036097">
    <property type="entry name" value="HisK_dim/P_sf"/>
</dbReference>
<dbReference type="AlphaFoldDB" id="A0AAN1FHA6"/>
<dbReference type="Pfam" id="PF02518">
    <property type="entry name" value="HATPase_c"/>
    <property type="match status" value="1"/>
</dbReference>
<dbReference type="FunFam" id="1.10.287.130:FF:000002">
    <property type="entry name" value="Two-component osmosensing histidine kinase"/>
    <property type="match status" value="1"/>
</dbReference>
<dbReference type="SUPFAM" id="SSF47384">
    <property type="entry name" value="Homodimeric domain of signal transducing histidine kinase"/>
    <property type="match status" value="1"/>
</dbReference>
<dbReference type="Pfam" id="PF00072">
    <property type="entry name" value="Response_reg"/>
    <property type="match status" value="1"/>
</dbReference>
<dbReference type="GO" id="GO:0005886">
    <property type="term" value="C:plasma membrane"/>
    <property type="evidence" value="ECO:0007669"/>
    <property type="project" value="UniProtKB-SubCell"/>
</dbReference>
<keyword evidence="13" id="KW-0902">Two-component regulatory system</keyword>
<feature type="modified residue" description="Phosphohistidine" evidence="17">
    <location>
        <position position="1063"/>
    </location>
</feature>
<evidence type="ECO:0000313" key="23">
    <source>
        <dbReference type="EMBL" id="ASI90625.1"/>
    </source>
</evidence>
<dbReference type="PANTHER" id="PTHR45339:SF1">
    <property type="entry name" value="HYBRID SIGNAL TRANSDUCTION HISTIDINE KINASE J"/>
    <property type="match status" value="1"/>
</dbReference>
<dbReference type="EMBL" id="CP018308">
    <property type="protein sequence ID" value="ASI90625.1"/>
    <property type="molecule type" value="Genomic_DNA"/>
</dbReference>
<dbReference type="PRINTS" id="PR00344">
    <property type="entry name" value="BCTRLSENSOR"/>
</dbReference>
<feature type="transmembrane region" description="Helical" evidence="19">
    <location>
        <begin position="16"/>
        <end position="38"/>
    </location>
</feature>
<dbReference type="EC" id="2.7.13.3" evidence="3"/>
<evidence type="ECO:0000259" key="20">
    <source>
        <dbReference type="PROSITE" id="PS50109"/>
    </source>
</evidence>
<evidence type="ECO:0000256" key="13">
    <source>
        <dbReference type="ARBA" id="ARBA00023012"/>
    </source>
</evidence>
<dbReference type="CDD" id="cd00082">
    <property type="entry name" value="HisKA"/>
    <property type="match status" value="1"/>
</dbReference>
<evidence type="ECO:0000256" key="5">
    <source>
        <dbReference type="ARBA" id="ARBA00022553"/>
    </source>
</evidence>
<dbReference type="Gene3D" id="3.30.565.10">
    <property type="entry name" value="Histidine kinase-like ATPase, C-terminal domain"/>
    <property type="match status" value="1"/>
</dbReference>
<evidence type="ECO:0000256" key="6">
    <source>
        <dbReference type="ARBA" id="ARBA00022679"/>
    </source>
</evidence>
<keyword evidence="12 19" id="KW-1133">Transmembrane helix</keyword>
<dbReference type="PROSITE" id="PS50110">
    <property type="entry name" value="RESPONSE_REGULATORY"/>
    <property type="match status" value="2"/>
</dbReference>
<dbReference type="CDD" id="cd00088">
    <property type="entry name" value="HPT"/>
    <property type="match status" value="1"/>
</dbReference>
<comment type="subunit">
    <text evidence="15">At low DSF concentrations, interacts with RpfF.</text>
</comment>
<dbReference type="SMART" id="SM00448">
    <property type="entry name" value="REC"/>
    <property type="match status" value="1"/>
</dbReference>
<dbReference type="Proteomes" id="UP000197092">
    <property type="component" value="Chromosome 1"/>
</dbReference>
<dbReference type="GO" id="GO:0016787">
    <property type="term" value="F:hydrolase activity"/>
    <property type="evidence" value="ECO:0007669"/>
    <property type="project" value="UniProtKB-KW"/>
</dbReference>
<evidence type="ECO:0000256" key="16">
    <source>
        <dbReference type="ARBA" id="ARBA00068150"/>
    </source>
</evidence>
<feature type="domain" description="HPt" evidence="22">
    <location>
        <begin position="1023"/>
        <end position="1119"/>
    </location>
</feature>
<evidence type="ECO:0000256" key="8">
    <source>
        <dbReference type="ARBA" id="ARBA00022741"/>
    </source>
</evidence>
<evidence type="ECO:0000256" key="17">
    <source>
        <dbReference type="PROSITE-ProRule" id="PRU00110"/>
    </source>
</evidence>
<comment type="catalytic activity">
    <reaction evidence="1">
        <text>ATP + protein L-histidine = ADP + protein N-phospho-L-histidine.</text>
        <dbReference type="EC" id="2.7.13.3"/>
    </reaction>
</comment>
<dbReference type="Pfam" id="PF01627">
    <property type="entry name" value="Hpt"/>
    <property type="match status" value="1"/>
</dbReference>
<dbReference type="CDD" id="cd17546">
    <property type="entry name" value="REC_hyHK_CKI1_RcsC-like"/>
    <property type="match status" value="1"/>
</dbReference>
<keyword evidence="9" id="KW-0418">Kinase</keyword>
<evidence type="ECO:0000256" key="14">
    <source>
        <dbReference type="ARBA" id="ARBA00023136"/>
    </source>
</evidence>
<evidence type="ECO:0000256" key="10">
    <source>
        <dbReference type="ARBA" id="ARBA00022801"/>
    </source>
</evidence>
<sequence length="1202" mass="134353">MDSESIKQSIITSNKIAIGFLIVLVLLLSVGLAAWFSLDKLFRSVDRYEGAGQLLLTLDRARLHELSFTRDLSERESEVALSHMTEALNLSETFHLERHEDSSGTKELVGQITEYRVDFQRYVALSWESVDKREKMVAAAQRASSIADAIHSLQIKYIEKDKRLVDSLRRAMSDISRNSTASFQLSVAVESARNHAKDFLVSGNLKEYHLSKGELKKISRYLDFLEERIKDDRSKELLTELEQLERAYYEKLTVFRNDSAREGLQLDDPALADFSRVAFDLAQSALDLRNNETLVFERAQSKVAAIQNLMARRLDLSKSVTELIQELDRARQTDRDFSLALSPEAKTIHAQNVVMLLEKGLQTTSILKGALIELDEKVLFEELKPAMQNYLDQFLQLRMVSAQIDTIAQQMVDSAIDIDSAILDIRNRRFSEMSDARGLANMTTYGGILFATAILLLAYLIRKSQRELHIVTEELEESNIQTQNASQAKSDFLANMSHEIRTPMNAIIGMSHLALETNLNNKQRHYISKVHNSAQALLGIINDILDFSKIEAGKVEIESISFSLDGVLEEVISLIDESAKQKKLPLVVDVDPDVPDQLIGDPLRIKQILTNLTSNAVKFTDSGEVCIKLSTVMMRDKECQIIFTVKDTGIGMTREQIDTLFQSFSQADSSTTRKYGGTGLGLSITKNLVELMGGRVSVESQLGEGSRFSFSLILGVSENNTAVLYPAQLQSQKLALVDSSKESERVVMSQLERIHCKVDSYSDLEQLELALNQGKTDPNVVLYGWRNEISDNLDSLLSMRERAPQILTAKLIILCSDSRQYIVEALEETDIQVSNVLEKPFTASTLHDALVAAVLNELPRSGHFRSHSEELERALVSLKGAKVLLVEDNAINQEVALELLRSKGLEVDVVENGQEAVNSLQSKSYDGVLMDCQMPVMDGYEATRVIRSDLGLVDMPVIAMTASVMVDDKEKALASGMNDVIGKPIILEEMFQVMANWIRPSGTSLKVRNDNENMFDPEAGLRLLGGNKVLQQKLIQRFIDQYAGLKISSEEEKESSSILFDVHTLKGASGNLGLIALVECCEQIETLLKQNSSVDKELTELNEKLVSAVELLSQFISLDDERELPIIVIPASEPQLQRLNELIELSEDFDMQLSDLLADSDYLSQLGLREDVINDLKVALGRYDFEKISAILLAYKASLSAK</sequence>
<keyword evidence="6" id="KW-0808">Transferase</keyword>
<dbReference type="InterPro" id="IPR011006">
    <property type="entry name" value="CheY-like_superfamily"/>
</dbReference>
<dbReference type="SMART" id="SM00388">
    <property type="entry name" value="HisKA"/>
    <property type="match status" value="1"/>
</dbReference>
<keyword evidence="5 18" id="KW-0597">Phosphoprotein</keyword>
<dbReference type="KEGG" id="vsh:BSZ05_12995"/>
<keyword evidence="8" id="KW-0547">Nucleotide-binding</keyword>
<feature type="domain" description="Response regulatory" evidence="21">
    <location>
        <begin position="882"/>
        <end position="998"/>
    </location>
</feature>
<evidence type="ECO:0000256" key="2">
    <source>
        <dbReference type="ARBA" id="ARBA00004651"/>
    </source>
</evidence>
<dbReference type="PROSITE" id="PS50109">
    <property type="entry name" value="HIS_KIN"/>
    <property type="match status" value="1"/>
</dbReference>
<dbReference type="Gene3D" id="1.10.287.130">
    <property type="match status" value="1"/>
</dbReference>
<evidence type="ECO:0000256" key="7">
    <source>
        <dbReference type="ARBA" id="ARBA00022692"/>
    </source>
</evidence>
<dbReference type="GO" id="GO:0005524">
    <property type="term" value="F:ATP binding"/>
    <property type="evidence" value="ECO:0007669"/>
    <property type="project" value="UniProtKB-KW"/>
</dbReference>
<dbReference type="GO" id="GO:0000155">
    <property type="term" value="F:phosphorelay sensor kinase activity"/>
    <property type="evidence" value="ECO:0007669"/>
    <property type="project" value="InterPro"/>
</dbReference>
<keyword evidence="7 19" id="KW-0812">Transmembrane</keyword>
<dbReference type="InterPro" id="IPR001789">
    <property type="entry name" value="Sig_transdc_resp-reg_receiver"/>
</dbReference>
<feature type="domain" description="Histidine kinase" evidence="20">
    <location>
        <begin position="495"/>
        <end position="716"/>
    </location>
</feature>
<evidence type="ECO:0000313" key="24">
    <source>
        <dbReference type="Proteomes" id="UP000197092"/>
    </source>
</evidence>
<comment type="subcellular location">
    <subcellularLocation>
        <location evidence="2">Cell membrane</location>
        <topology evidence="2">Multi-pass membrane protein</topology>
    </subcellularLocation>
</comment>
<dbReference type="InterPro" id="IPR008207">
    <property type="entry name" value="Sig_transdc_His_kin_Hpt_dom"/>
</dbReference>
<dbReference type="SMART" id="SM00387">
    <property type="entry name" value="HATPase_c"/>
    <property type="match status" value="1"/>
</dbReference>
<dbReference type="InterPro" id="IPR005467">
    <property type="entry name" value="His_kinase_dom"/>
</dbReference>
<dbReference type="RefSeq" id="WP_088877101.1">
    <property type="nucleotide sequence ID" value="NZ_CP018308.1"/>
</dbReference>
<gene>
    <name evidence="23" type="ORF">BSZ05_12995</name>
</gene>
<dbReference type="PROSITE" id="PS50894">
    <property type="entry name" value="HPT"/>
    <property type="match status" value="1"/>
</dbReference>
<dbReference type="SUPFAM" id="SSF47226">
    <property type="entry name" value="Histidine-containing phosphotransfer domain, HPT domain"/>
    <property type="match status" value="1"/>
</dbReference>
<feature type="modified residue" description="4-aspartylphosphate" evidence="18">
    <location>
        <position position="931"/>
    </location>
</feature>
<dbReference type="InterPro" id="IPR004358">
    <property type="entry name" value="Sig_transdc_His_kin-like_C"/>
</dbReference>
<accession>A0AAN1FHA6</accession>
<dbReference type="InterPro" id="IPR003594">
    <property type="entry name" value="HATPase_dom"/>
</dbReference>
<name>A0AAN1FHA6_9VIBR</name>
<evidence type="ECO:0000259" key="22">
    <source>
        <dbReference type="PROSITE" id="PS50894"/>
    </source>
</evidence>
<keyword evidence="10" id="KW-0378">Hydrolase</keyword>
<evidence type="ECO:0000256" key="1">
    <source>
        <dbReference type="ARBA" id="ARBA00000085"/>
    </source>
</evidence>
<comment type="caution">
    <text evidence="18">Lacks conserved residue(s) required for the propagation of feature annotation.</text>
</comment>
<organism evidence="23 24">
    <name type="scientific">Vibrio mediterranei</name>
    <dbReference type="NCBI Taxonomy" id="689"/>
    <lineage>
        <taxon>Bacteria</taxon>
        <taxon>Pseudomonadati</taxon>
        <taxon>Pseudomonadota</taxon>
        <taxon>Gammaproteobacteria</taxon>
        <taxon>Vibrionales</taxon>
        <taxon>Vibrionaceae</taxon>
        <taxon>Vibrio</taxon>
    </lineage>
</organism>
<evidence type="ECO:0000256" key="18">
    <source>
        <dbReference type="PROSITE-ProRule" id="PRU00169"/>
    </source>
</evidence>
<evidence type="ECO:0000256" key="9">
    <source>
        <dbReference type="ARBA" id="ARBA00022777"/>
    </source>
</evidence>
<dbReference type="InterPro" id="IPR036641">
    <property type="entry name" value="HPT_dom_sf"/>
</dbReference>
<evidence type="ECO:0000256" key="3">
    <source>
        <dbReference type="ARBA" id="ARBA00012438"/>
    </source>
</evidence>
<evidence type="ECO:0000256" key="19">
    <source>
        <dbReference type="SAM" id="Phobius"/>
    </source>
</evidence>
<dbReference type="InterPro" id="IPR003661">
    <property type="entry name" value="HisK_dim/P_dom"/>
</dbReference>
<dbReference type="InterPro" id="IPR036890">
    <property type="entry name" value="HATPase_C_sf"/>
</dbReference>
<protein>
    <recommendedName>
        <fullName evidence="16">Sensory/regulatory protein RpfC</fullName>
        <ecNumber evidence="3">2.7.13.3</ecNumber>
    </recommendedName>
</protein>
<dbReference type="CDD" id="cd16922">
    <property type="entry name" value="HATPase_EvgS-ArcB-TorS-like"/>
    <property type="match status" value="1"/>
</dbReference>